<protein>
    <submittedName>
        <fullName evidence="1">Uncharacterized protein</fullName>
    </submittedName>
</protein>
<accession>A0A5B9DLW0</accession>
<dbReference type="RefSeq" id="WP_049704592.1">
    <property type="nucleotide sequence ID" value="NZ_BMFM01000001.1"/>
</dbReference>
<reference evidence="1 2" key="1">
    <citation type="journal article" date="2015" name="Int. J. Syst. Evol. Microbiol.">
        <title>Youhaiella tibetensis gen. nov., sp. nov., isolated from subsurface sediment.</title>
        <authorList>
            <person name="Wang Y.X."/>
            <person name="Huang F.Q."/>
            <person name="Nogi Y."/>
            <person name="Pang S.J."/>
            <person name="Wang P.K."/>
            <person name="Lv J."/>
        </authorList>
    </citation>
    <scope>NUCLEOTIDE SEQUENCE [LARGE SCALE GENOMIC DNA]</scope>
    <source>
        <strain evidence="2">fig4</strain>
    </source>
</reference>
<keyword evidence="2" id="KW-1185">Reference proteome</keyword>
<gene>
    <name evidence="1" type="ORF">FNA67_07445</name>
</gene>
<proteinExistence type="predicted"/>
<dbReference type="KEGG" id="yti:FNA67_07445"/>
<organism evidence="1 2">
    <name type="scientific">Paradevosia tibetensis</name>
    <dbReference type="NCBI Taxonomy" id="1447062"/>
    <lineage>
        <taxon>Bacteria</taxon>
        <taxon>Pseudomonadati</taxon>
        <taxon>Pseudomonadota</taxon>
        <taxon>Alphaproteobacteria</taxon>
        <taxon>Hyphomicrobiales</taxon>
        <taxon>Devosiaceae</taxon>
        <taxon>Paradevosia</taxon>
    </lineage>
</organism>
<dbReference type="Proteomes" id="UP000321062">
    <property type="component" value="Chromosome"/>
</dbReference>
<sequence length="165" mass="17064">MKTTILALTGMALGFAILSGPALAQVAKPPPPVAVAAVIPGGPPPGTPGGKGPDGTPVGGPKVKTYEKCGWQLGKLRDVRVAQVKSVNDPSKVKVIPVCQYTSLVGDQRTNNFLSDGNVEGLTSTIGRNVALKATLVDERYDENDVVGIVIVPGNGAILYVHKRS</sequence>
<dbReference type="EMBL" id="CP041690">
    <property type="protein sequence ID" value="QEE20016.1"/>
    <property type="molecule type" value="Genomic_DNA"/>
</dbReference>
<dbReference type="AlphaFoldDB" id="A0A5B9DLW0"/>
<name>A0A5B9DLW0_9HYPH</name>
<evidence type="ECO:0000313" key="2">
    <source>
        <dbReference type="Proteomes" id="UP000321062"/>
    </source>
</evidence>
<evidence type="ECO:0000313" key="1">
    <source>
        <dbReference type="EMBL" id="QEE20016.1"/>
    </source>
</evidence>